<evidence type="ECO:0000313" key="6">
    <source>
        <dbReference type="EMBL" id="MDG5976940.1"/>
    </source>
</evidence>
<keyword evidence="7" id="KW-1185">Reference proteome</keyword>
<name>A0A9X4S9P2_9BURK</name>
<evidence type="ECO:0000313" key="7">
    <source>
        <dbReference type="Proteomes" id="UP001152876"/>
    </source>
</evidence>
<evidence type="ECO:0000256" key="2">
    <source>
        <dbReference type="ARBA" id="ARBA00005722"/>
    </source>
</evidence>
<dbReference type="GO" id="GO:0009279">
    <property type="term" value="C:cell outer membrane"/>
    <property type="evidence" value="ECO:0007669"/>
    <property type="project" value="UniProtKB-SubCell"/>
</dbReference>
<keyword evidence="3" id="KW-0732">Signal</keyword>
<dbReference type="EMBL" id="AOGK01000015">
    <property type="protein sequence ID" value="MDG5976940.1"/>
    <property type="molecule type" value="Genomic_DNA"/>
</dbReference>
<comment type="caution">
    <text evidence="6">The sequence shown here is derived from an EMBL/GenBank/DDBJ whole genome shotgun (WGS) entry which is preliminary data.</text>
</comment>
<dbReference type="PANTHER" id="PTHR38776:SF1">
    <property type="entry name" value="MLTA-INTERACTING PROTEIN-RELATED"/>
    <property type="match status" value="1"/>
</dbReference>
<evidence type="ECO:0000256" key="3">
    <source>
        <dbReference type="ARBA" id="ARBA00022729"/>
    </source>
</evidence>
<evidence type="ECO:0000256" key="1">
    <source>
        <dbReference type="ARBA" id="ARBA00004442"/>
    </source>
</evidence>
<gene>
    <name evidence="6" type="ORF">H010_16879</name>
</gene>
<accession>A0A9X4S9P2</accession>
<dbReference type="PANTHER" id="PTHR38776">
    <property type="entry name" value="MLTA-INTERACTING PROTEIN-RELATED"/>
    <property type="match status" value="1"/>
</dbReference>
<comment type="subcellular location">
    <subcellularLocation>
        <location evidence="1">Cell outer membrane</location>
    </subcellularLocation>
</comment>
<evidence type="ECO:0000256" key="5">
    <source>
        <dbReference type="ARBA" id="ARBA00023237"/>
    </source>
</evidence>
<keyword evidence="5" id="KW-0998">Cell outer membrane</keyword>
<dbReference type="Proteomes" id="UP001152876">
    <property type="component" value="Unassembled WGS sequence"/>
</dbReference>
<organism evidence="6 7">
    <name type="scientific">Hydrogenophaga taeniospiralis CCUG 15921</name>
    <dbReference type="NCBI Taxonomy" id="1281780"/>
    <lineage>
        <taxon>Bacteria</taxon>
        <taxon>Pseudomonadati</taxon>
        <taxon>Pseudomonadota</taxon>
        <taxon>Betaproteobacteria</taxon>
        <taxon>Burkholderiales</taxon>
        <taxon>Comamonadaceae</taxon>
        <taxon>Hydrogenophaga</taxon>
    </lineage>
</organism>
<protein>
    <submittedName>
        <fullName evidence="6">Outer membrane protein</fullName>
    </submittedName>
</protein>
<sequence>MGVAVVTFPAYRGSDQTSQFVLPSPYFTYHGEFLKADRHGVRGQLFDSDRVELTVSAALSPPATSDKIRARAGMPDLDANVEFGPRLDLVLWQTEGRARLLKLELPLRAAYTLNSHSRSIGAVFHPKLNLDVTDVPGMPGWNLGLQAGPLYGDRRQHAYFYGVEAPYATAERPAYQARAGFAGMQYLLALSKRYPRHWVGAFLRYDNLGGASFEDSPLVRSKHYVAGGVAVSWIFGESSTRVLVDD</sequence>
<proteinExistence type="inferred from homology"/>
<reference evidence="6" key="1">
    <citation type="submission" date="2013-01" db="EMBL/GenBank/DDBJ databases">
        <title>Genome draft of Hydrogenophaga taeniospiralis 2K1.</title>
        <authorList>
            <person name="Gomila M."/>
            <person name="Lalucat J."/>
        </authorList>
    </citation>
    <scope>NUCLEOTIDE SEQUENCE</scope>
    <source>
        <strain evidence="6">CCUG 15921</strain>
    </source>
</reference>
<keyword evidence="4" id="KW-0472">Membrane</keyword>
<dbReference type="Pfam" id="PF06629">
    <property type="entry name" value="MipA"/>
    <property type="match status" value="1"/>
</dbReference>
<comment type="similarity">
    <text evidence="2">Belongs to the MipA/OmpV family.</text>
</comment>
<dbReference type="AlphaFoldDB" id="A0A9X4S9P2"/>
<evidence type="ECO:0000256" key="4">
    <source>
        <dbReference type="ARBA" id="ARBA00023136"/>
    </source>
</evidence>
<dbReference type="InterPro" id="IPR010583">
    <property type="entry name" value="MipA"/>
</dbReference>